<organism evidence="2 3">
    <name type="scientific">Lagenidium giganteum</name>
    <dbReference type="NCBI Taxonomy" id="4803"/>
    <lineage>
        <taxon>Eukaryota</taxon>
        <taxon>Sar</taxon>
        <taxon>Stramenopiles</taxon>
        <taxon>Oomycota</taxon>
        <taxon>Peronosporomycetes</taxon>
        <taxon>Pythiales</taxon>
        <taxon>Pythiaceae</taxon>
    </lineage>
</organism>
<dbReference type="PIRSF" id="PIRSF000654">
    <property type="entry name" value="Integrin-linked_kinase"/>
    <property type="match status" value="1"/>
</dbReference>
<proteinExistence type="predicted"/>
<name>A0AAV2YSY7_9STRA</name>
<dbReference type="GO" id="GO:0004674">
    <property type="term" value="F:protein serine/threonine kinase activity"/>
    <property type="evidence" value="ECO:0007669"/>
    <property type="project" value="TreeGrafter"/>
</dbReference>
<reference evidence="2" key="2">
    <citation type="journal article" date="2023" name="Microbiol Resour">
        <title>Decontamination and Annotation of the Draft Genome Sequence of the Oomycete Lagenidium giganteum ARSEF 373.</title>
        <authorList>
            <person name="Morgan W.R."/>
            <person name="Tartar A."/>
        </authorList>
    </citation>
    <scope>NUCLEOTIDE SEQUENCE</scope>
    <source>
        <strain evidence="2">ARSEF 373</strain>
    </source>
</reference>
<dbReference type="SMART" id="SM00220">
    <property type="entry name" value="S_TKc"/>
    <property type="match status" value="1"/>
</dbReference>
<keyword evidence="3" id="KW-1185">Reference proteome</keyword>
<reference evidence="2" key="1">
    <citation type="submission" date="2022-11" db="EMBL/GenBank/DDBJ databases">
        <authorList>
            <person name="Morgan W.R."/>
            <person name="Tartar A."/>
        </authorList>
    </citation>
    <scope>NUCLEOTIDE SEQUENCE</scope>
    <source>
        <strain evidence="2">ARSEF 373</strain>
    </source>
</reference>
<dbReference type="PANTHER" id="PTHR44329:SF289">
    <property type="entry name" value="SERINE_THREONINE-PROTEIN KINASE VIK"/>
    <property type="match status" value="1"/>
</dbReference>
<dbReference type="InterPro" id="IPR008271">
    <property type="entry name" value="Ser/Thr_kinase_AS"/>
</dbReference>
<gene>
    <name evidence="2" type="ORF">N0F65_010428</name>
</gene>
<comment type="caution">
    <text evidence="2">The sequence shown here is derived from an EMBL/GenBank/DDBJ whole genome shotgun (WGS) entry which is preliminary data.</text>
</comment>
<dbReference type="Gene3D" id="1.10.510.10">
    <property type="entry name" value="Transferase(Phosphotransferase) domain 1"/>
    <property type="match status" value="1"/>
</dbReference>
<dbReference type="AlphaFoldDB" id="A0AAV2YSY7"/>
<accession>A0AAV2YSY7</accession>
<dbReference type="SUPFAM" id="SSF56112">
    <property type="entry name" value="Protein kinase-like (PK-like)"/>
    <property type="match status" value="1"/>
</dbReference>
<dbReference type="CDD" id="cd13999">
    <property type="entry name" value="STKc_MAP3K-like"/>
    <property type="match status" value="1"/>
</dbReference>
<dbReference type="GO" id="GO:0005524">
    <property type="term" value="F:ATP binding"/>
    <property type="evidence" value="ECO:0007669"/>
    <property type="project" value="InterPro"/>
</dbReference>
<dbReference type="InterPro" id="IPR051681">
    <property type="entry name" value="Ser/Thr_Kinases-Pseudokinases"/>
</dbReference>
<dbReference type="PROSITE" id="PS50011">
    <property type="entry name" value="PROTEIN_KINASE_DOM"/>
    <property type="match status" value="1"/>
</dbReference>
<evidence type="ECO:0000313" key="3">
    <source>
        <dbReference type="Proteomes" id="UP001146120"/>
    </source>
</evidence>
<evidence type="ECO:0000259" key="1">
    <source>
        <dbReference type="PROSITE" id="PS50011"/>
    </source>
</evidence>
<protein>
    <recommendedName>
        <fullName evidence="1">Protein kinase domain-containing protein</fullName>
    </recommendedName>
</protein>
<dbReference type="InterPro" id="IPR000719">
    <property type="entry name" value="Prot_kinase_dom"/>
</dbReference>
<sequence>MDEPSWDNIKFQDLTVCESIGGGGVALVYRGIYRKRSVALKTLFDPRVDAALKEEFMDELLVMSKVSHPNIVSLIGACLEPPNLCMVMELCDCSLYHLLHDTNAFFSVQHLTRIAQDIAAGMRYLHSLSPAIIHRDLKSQNVLLDKKGAAKLCDFGLVRTKVTSAGTPSYMPPELLSGKPFSKAVDVYMFGVLLWELFTREVPFRGLDVADIRRKVLAGERFRVPTIDCPETCQQLMKQCWDADPTKRPTFDTIFDRLSDTVVPTSYVEQSHIAFEEDALDCLIRGK</sequence>
<dbReference type="EMBL" id="DAKRPA010000146">
    <property type="protein sequence ID" value="DAZ97105.1"/>
    <property type="molecule type" value="Genomic_DNA"/>
</dbReference>
<dbReference type="InterPro" id="IPR001245">
    <property type="entry name" value="Ser-Thr/Tyr_kinase_cat_dom"/>
</dbReference>
<dbReference type="Proteomes" id="UP001146120">
    <property type="component" value="Unassembled WGS sequence"/>
</dbReference>
<feature type="domain" description="Protein kinase" evidence="1">
    <location>
        <begin position="14"/>
        <end position="275"/>
    </location>
</feature>
<dbReference type="PANTHER" id="PTHR44329">
    <property type="entry name" value="SERINE/THREONINE-PROTEIN KINASE TNNI3K-RELATED"/>
    <property type="match status" value="1"/>
</dbReference>
<dbReference type="InterPro" id="IPR011009">
    <property type="entry name" value="Kinase-like_dom_sf"/>
</dbReference>
<evidence type="ECO:0000313" key="2">
    <source>
        <dbReference type="EMBL" id="DAZ97105.1"/>
    </source>
</evidence>
<dbReference type="Gene3D" id="3.30.200.20">
    <property type="entry name" value="Phosphorylase Kinase, domain 1"/>
    <property type="match status" value="1"/>
</dbReference>
<dbReference type="PROSITE" id="PS00108">
    <property type="entry name" value="PROTEIN_KINASE_ST"/>
    <property type="match status" value="1"/>
</dbReference>
<dbReference type="Pfam" id="PF07714">
    <property type="entry name" value="PK_Tyr_Ser-Thr"/>
    <property type="match status" value="1"/>
</dbReference>